<reference evidence="6" key="2">
    <citation type="submission" date="2016-07" db="EMBL/GenBank/DDBJ databases">
        <authorList>
            <person name="Wan K."/>
            <person name="Booth B."/>
            <person name="Spirohn K."/>
            <person name="Hao T."/>
            <person name="Hu Y."/>
            <person name="Calderwood M."/>
            <person name="Hill D."/>
            <person name="Mohr S."/>
            <person name="Vidal M."/>
            <person name="Celniker S."/>
            <person name="Perrimon N."/>
        </authorList>
    </citation>
    <scope>NUCLEOTIDE SEQUENCE</scope>
    <source>
        <strain evidence="6">10N.222.48.A2</strain>
    </source>
</reference>
<dbReference type="PANTHER" id="PTHR42988:SF2">
    <property type="entry name" value="CYCLIC NUCLEOTIDE PHOSPHODIESTERASE CBUA0032-RELATED"/>
    <property type="match status" value="1"/>
</dbReference>
<keyword evidence="2" id="KW-0378">Hydrolase</keyword>
<dbReference type="InterPro" id="IPR050884">
    <property type="entry name" value="CNP_phosphodiesterase-III"/>
</dbReference>
<evidence type="ECO:0000256" key="4">
    <source>
        <dbReference type="ARBA" id="ARBA00025742"/>
    </source>
</evidence>
<dbReference type="RefSeq" id="WP_102258147.1">
    <property type="nucleotide sequence ID" value="NZ_MDBP01000059.1"/>
</dbReference>
<dbReference type="EMBL" id="SYVV01000072">
    <property type="protein sequence ID" value="TKG26561.1"/>
    <property type="molecule type" value="Genomic_DNA"/>
</dbReference>
<keyword evidence="3" id="KW-0408">Iron</keyword>
<evidence type="ECO:0000256" key="3">
    <source>
        <dbReference type="ARBA" id="ARBA00023004"/>
    </source>
</evidence>
<evidence type="ECO:0000259" key="5">
    <source>
        <dbReference type="Pfam" id="PF00149"/>
    </source>
</evidence>
<keyword evidence="1" id="KW-0479">Metal-binding</keyword>
<accession>A0A2N7NFC3</accession>
<dbReference type="AlphaFoldDB" id="A0A2N7NFC3"/>
<reference evidence="8" key="1">
    <citation type="submission" date="2016-07" db="EMBL/GenBank/DDBJ databases">
        <title>Nontailed viruses are major unrecognized killers of bacteria in the ocean.</title>
        <authorList>
            <person name="Kauffman K."/>
            <person name="Hussain F."/>
            <person name="Yang J."/>
            <person name="Arevalo P."/>
            <person name="Brown J."/>
            <person name="Cutler M."/>
            <person name="Kelly L."/>
            <person name="Polz M.F."/>
        </authorList>
    </citation>
    <scope>NUCLEOTIDE SEQUENCE [LARGE SCALE GENOMIC DNA]</scope>
    <source>
        <strain evidence="8">10N.222.48.A2</strain>
    </source>
</reference>
<dbReference type="PANTHER" id="PTHR42988">
    <property type="entry name" value="PHOSPHOHYDROLASE"/>
    <property type="match status" value="1"/>
</dbReference>
<dbReference type="GO" id="GO:0046872">
    <property type="term" value="F:metal ion binding"/>
    <property type="evidence" value="ECO:0007669"/>
    <property type="project" value="UniProtKB-KW"/>
</dbReference>
<dbReference type="SUPFAM" id="SSF56300">
    <property type="entry name" value="Metallo-dependent phosphatases"/>
    <property type="match status" value="1"/>
</dbReference>
<dbReference type="GO" id="GO:0016787">
    <property type="term" value="F:hydrolase activity"/>
    <property type="evidence" value="ECO:0007669"/>
    <property type="project" value="UniProtKB-KW"/>
</dbReference>
<evidence type="ECO:0000313" key="6">
    <source>
        <dbReference type="EMBL" id="PMP11763.1"/>
    </source>
</evidence>
<dbReference type="EMBL" id="MDBP01000059">
    <property type="protein sequence ID" value="PMP11763.1"/>
    <property type="molecule type" value="Genomic_DNA"/>
</dbReference>
<sequence length="261" mass="29777">MEIIHLSDLHFGDAQAPFSERELSEALSKYILENTDNPVIVISGDITIKGQACGYEIASTFVGDLMSLGKINKENLCICPGNHDIVDGDFQAFDRFVYGLRRDHNLDFSDDTYKVIAIQDMLFVVLNSSYHLNHTFGLVDDRCFDVDLSEYGDMKKILVFHHHIISQFDGDTSAIRNGYDLVQFMEKNRFCLALHGHQHTEQRYHLGKSSTPVISARSGNFEQSGYLNAFNHYKITNDEVIIDSFVFEKARREVKIIKLAR</sequence>
<evidence type="ECO:0000256" key="2">
    <source>
        <dbReference type="ARBA" id="ARBA00022801"/>
    </source>
</evidence>
<feature type="domain" description="Calcineurin-like phosphoesterase" evidence="5">
    <location>
        <begin position="1"/>
        <end position="200"/>
    </location>
</feature>
<dbReference type="Proteomes" id="UP000235579">
    <property type="component" value="Unassembled WGS sequence"/>
</dbReference>
<reference evidence="6" key="3">
    <citation type="journal article" date="2018" name="Nature">
        <title>A major lineage of non-tailed dsDNA viruses as unrecognized killers of marine bacteria.</title>
        <authorList>
            <person name="Kauffman K.M."/>
            <person name="Hussain F.A."/>
            <person name="Yang J."/>
            <person name="Arevalo P."/>
            <person name="Brown J.M."/>
            <person name="Chang W.K."/>
            <person name="VanInsberghe D."/>
            <person name="Elsherbini J."/>
            <person name="Sharma R.S."/>
            <person name="Cutler M.B."/>
            <person name="Kelly L."/>
            <person name="Polz M.F."/>
        </authorList>
    </citation>
    <scope>NUCLEOTIDE SEQUENCE</scope>
    <source>
        <strain evidence="6">10N.222.48.A2</strain>
    </source>
</reference>
<reference evidence="7 9" key="4">
    <citation type="submission" date="2019-04" db="EMBL/GenBank/DDBJ databases">
        <title>A reverse ecology approach based on a biological definition of microbial populations.</title>
        <authorList>
            <person name="Arevalo P."/>
            <person name="Vaninsberghe D."/>
            <person name="Elsherbini J."/>
            <person name="Gore J."/>
            <person name="Polz M."/>
        </authorList>
    </citation>
    <scope>NUCLEOTIDE SEQUENCE [LARGE SCALE GENOMIC DNA]</scope>
    <source>
        <strain evidence="7 9">10N.222.45.A8</strain>
    </source>
</reference>
<comment type="similarity">
    <text evidence="4">Belongs to the cyclic nucleotide phosphodiesterase class-III family.</text>
</comment>
<dbReference type="Gene3D" id="3.60.21.10">
    <property type="match status" value="1"/>
</dbReference>
<evidence type="ECO:0000313" key="7">
    <source>
        <dbReference type="EMBL" id="TKG26561.1"/>
    </source>
</evidence>
<proteinExistence type="inferred from homology"/>
<dbReference type="Pfam" id="PF00149">
    <property type="entry name" value="Metallophos"/>
    <property type="match status" value="1"/>
</dbReference>
<dbReference type="InterPro" id="IPR004843">
    <property type="entry name" value="Calcineurin-like_PHP"/>
</dbReference>
<protein>
    <submittedName>
        <fullName evidence="6">Metallophosphoesterase</fullName>
    </submittedName>
</protein>
<evidence type="ECO:0000313" key="9">
    <source>
        <dbReference type="Proteomes" id="UP000308018"/>
    </source>
</evidence>
<evidence type="ECO:0000313" key="8">
    <source>
        <dbReference type="Proteomes" id="UP000235579"/>
    </source>
</evidence>
<organism evidence="6 8">
    <name type="scientific">Vibrio tasmaniensis</name>
    <dbReference type="NCBI Taxonomy" id="212663"/>
    <lineage>
        <taxon>Bacteria</taxon>
        <taxon>Pseudomonadati</taxon>
        <taxon>Pseudomonadota</taxon>
        <taxon>Gammaproteobacteria</taxon>
        <taxon>Vibrionales</taxon>
        <taxon>Vibrionaceae</taxon>
        <taxon>Vibrio</taxon>
    </lineage>
</organism>
<gene>
    <name evidence="6" type="ORF">BCS92_19550</name>
    <name evidence="7" type="ORF">FC057_24345</name>
</gene>
<comment type="caution">
    <text evidence="6">The sequence shown here is derived from an EMBL/GenBank/DDBJ whole genome shotgun (WGS) entry which is preliminary data.</text>
</comment>
<dbReference type="Proteomes" id="UP000308018">
    <property type="component" value="Unassembled WGS sequence"/>
</dbReference>
<evidence type="ECO:0000256" key="1">
    <source>
        <dbReference type="ARBA" id="ARBA00022723"/>
    </source>
</evidence>
<name>A0A2N7NFC3_9VIBR</name>
<dbReference type="InterPro" id="IPR029052">
    <property type="entry name" value="Metallo-depent_PP-like"/>
</dbReference>